<evidence type="ECO:0000313" key="1">
    <source>
        <dbReference type="EMBL" id="MEQ2258814.1"/>
    </source>
</evidence>
<gene>
    <name evidence="1" type="ORF">XENORESO_002740</name>
</gene>
<keyword evidence="2" id="KW-1185">Reference proteome</keyword>
<proteinExistence type="predicted"/>
<accession>A0ABV0VNI8</accession>
<protein>
    <submittedName>
        <fullName evidence="1">Uncharacterized protein</fullName>
    </submittedName>
</protein>
<evidence type="ECO:0000313" key="2">
    <source>
        <dbReference type="Proteomes" id="UP001444071"/>
    </source>
</evidence>
<dbReference type="Proteomes" id="UP001444071">
    <property type="component" value="Unassembled WGS sequence"/>
</dbReference>
<name>A0ABV0VNI8_9TELE</name>
<reference evidence="1 2" key="1">
    <citation type="submission" date="2021-06" db="EMBL/GenBank/DDBJ databases">
        <authorList>
            <person name="Palmer J.M."/>
        </authorList>
    </citation>
    <scope>NUCLEOTIDE SEQUENCE [LARGE SCALE GENOMIC DNA]</scope>
    <source>
        <strain evidence="1 2">XR_2019</strain>
        <tissue evidence="1">Muscle</tissue>
    </source>
</reference>
<dbReference type="EMBL" id="JAHRIM010001473">
    <property type="protein sequence ID" value="MEQ2258814.1"/>
    <property type="molecule type" value="Genomic_DNA"/>
</dbReference>
<sequence length="189" mass="20854">MVYHTLLQKNPDQVPAGCPFSGTLSSPARTQSTLQRSAYLDHGSSWWIPRRRLPGSPDSFAISLVDLGLPAHRKPSETETVSCYSPSTYLTCFPLFRSPPVPVCVASPDHYLFQNSSNKLPKPFTVPWVFFRMWVKSAIKTMTVSTISDDWGVMSSAGSGPMGCLRSIVNTAIYQDSLEHLMLPSDGNL</sequence>
<organism evidence="1 2">
    <name type="scientific">Xenotaenia resolanae</name>
    <dbReference type="NCBI Taxonomy" id="208358"/>
    <lineage>
        <taxon>Eukaryota</taxon>
        <taxon>Metazoa</taxon>
        <taxon>Chordata</taxon>
        <taxon>Craniata</taxon>
        <taxon>Vertebrata</taxon>
        <taxon>Euteleostomi</taxon>
        <taxon>Actinopterygii</taxon>
        <taxon>Neopterygii</taxon>
        <taxon>Teleostei</taxon>
        <taxon>Neoteleostei</taxon>
        <taxon>Acanthomorphata</taxon>
        <taxon>Ovalentaria</taxon>
        <taxon>Atherinomorphae</taxon>
        <taxon>Cyprinodontiformes</taxon>
        <taxon>Goodeidae</taxon>
        <taxon>Xenotaenia</taxon>
    </lineage>
</organism>
<comment type="caution">
    <text evidence="1">The sequence shown here is derived from an EMBL/GenBank/DDBJ whole genome shotgun (WGS) entry which is preliminary data.</text>
</comment>